<feature type="domain" description="ABC transmembrane type-1" evidence="8">
    <location>
        <begin position="84"/>
        <end position="264"/>
    </location>
</feature>
<dbReference type="EMBL" id="WUEY01000012">
    <property type="protein sequence ID" value="NEI72418.1"/>
    <property type="molecule type" value="Genomic_DNA"/>
</dbReference>
<evidence type="ECO:0000256" key="4">
    <source>
        <dbReference type="ARBA" id="ARBA00022692"/>
    </source>
</evidence>
<evidence type="ECO:0000256" key="1">
    <source>
        <dbReference type="ARBA" id="ARBA00004651"/>
    </source>
</evidence>
<dbReference type="PANTHER" id="PTHR30151:SF0">
    <property type="entry name" value="ABC TRANSPORTER PERMEASE PROTEIN MJ0413-RELATED"/>
    <property type="match status" value="1"/>
</dbReference>
<evidence type="ECO:0000256" key="6">
    <source>
        <dbReference type="ARBA" id="ARBA00023136"/>
    </source>
</evidence>
<evidence type="ECO:0000256" key="3">
    <source>
        <dbReference type="ARBA" id="ARBA00022475"/>
    </source>
</evidence>
<dbReference type="Pfam" id="PF00528">
    <property type="entry name" value="BPD_transp_1"/>
    <property type="match status" value="1"/>
</dbReference>
<evidence type="ECO:0000313" key="9">
    <source>
        <dbReference type="EMBL" id="NEI72418.1"/>
    </source>
</evidence>
<dbReference type="SUPFAM" id="SSF161098">
    <property type="entry name" value="MetI-like"/>
    <property type="match status" value="1"/>
</dbReference>
<name>A0A6L9UCY7_9HYPH</name>
<dbReference type="GO" id="GO:0055085">
    <property type="term" value="P:transmembrane transport"/>
    <property type="evidence" value="ECO:0007669"/>
    <property type="project" value="InterPro"/>
</dbReference>
<feature type="transmembrane region" description="Helical" evidence="7">
    <location>
        <begin position="150"/>
        <end position="169"/>
    </location>
</feature>
<dbReference type="Gene3D" id="1.10.3720.10">
    <property type="entry name" value="MetI-like"/>
    <property type="match status" value="1"/>
</dbReference>
<feature type="transmembrane region" description="Helical" evidence="7">
    <location>
        <begin position="214"/>
        <end position="238"/>
    </location>
</feature>
<reference evidence="9 10" key="1">
    <citation type="submission" date="2019-12" db="EMBL/GenBank/DDBJ databases">
        <title>Rhizobium genotypes associated with high levels of biological nitrogen fixation by grain legumes in a temperate-maritime cropping system.</title>
        <authorList>
            <person name="Maluk M."/>
            <person name="Francesc Ferrando Molina F."/>
            <person name="Lopez Del Egido L."/>
            <person name="Lafos M."/>
            <person name="Langarica-Fuentes A."/>
            <person name="Gebre Yohannes G."/>
            <person name="Young M.W."/>
            <person name="Martin P."/>
            <person name="Gantlett R."/>
            <person name="Kenicer G."/>
            <person name="Hawes C."/>
            <person name="Begg G.S."/>
            <person name="Quilliam R.S."/>
            <person name="Squire G.R."/>
            <person name="Poole P.S."/>
            <person name="Young P.W."/>
            <person name="Iannetta P.M."/>
            <person name="James E.K."/>
        </authorList>
    </citation>
    <scope>NUCLEOTIDE SEQUENCE [LARGE SCALE GENOMIC DNA]</scope>
    <source>
        <strain evidence="9 10">JHI1118</strain>
    </source>
</reference>
<feature type="transmembrane region" description="Helical" evidence="7">
    <location>
        <begin position="36"/>
        <end position="56"/>
    </location>
</feature>
<dbReference type="PROSITE" id="PS50928">
    <property type="entry name" value="ABC_TM1"/>
    <property type="match status" value="1"/>
</dbReference>
<proteinExistence type="inferred from homology"/>
<evidence type="ECO:0000256" key="7">
    <source>
        <dbReference type="RuleBase" id="RU363032"/>
    </source>
</evidence>
<keyword evidence="3" id="KW-1003">Cell membrane</keyword>
<dbReference type="PANTHER" id="PTHR30151">
    <property type="entry name" value="ALKANE SULFONATE ABC TRANSPORTER-RELATED, MEMBRANE SUBUNIT"/>
    <property type="match status" value="1"/>
</dbReference>
<evidence type="ECO:0000256" key="2">
    <source>
        <dbReference type="ARBA" id="ARBA00022448"/>
    </source>
</evidence>
<comment type="subcellular location">
    <subcellularLocation>
        <location evidence="1 7">Cell membrane</location>
        <topology evidence="1 7">Multi-pass membrane protein</topology>
    </subcellularLocation>
</comment>
<keyword evidence="6 7" id="KW-0472">Membrane</keyword>
<keyword evidence="2 7" id="KW-0813">Transport</keyword>
<comment type="similarity">
    <text evidence="7">Belongs to the binding-protein-dependent transport system permease family.</text>
</comment>
<protein>
    <submittedName>
        <fullName evidence="9">ABC transporter permease subunit</fullName>
    </submittedName>
</protein>
<keyword evidence="5 7" id="KW-1133">Transmembrane helix</keyword>
<accession>A0A6L9UCY7</accession>
<keyword evidence="4 7" id="KW-0812">Transmembrane</keyword>
<dbReference type="InterPro" id="IPR000515">
    <property type="entry name" value="MetI-like"/>
</dbReference>
<dbReference type="Proteomes" id="UP000483035">
    <property type="component" value="Unassembled WGS sequence"/>
</dbReference>
<dbReference type="GO" id="GO:0005886">
    <property type="term" value="C:plasma membrane"/>
    <property type="evidence" value="ECO:0007669"/>
    <property type="project" value="UniProtKB-SubCell"/>
</dbReference>
<comment type="caution">
    <text evidence="9">The sequence shown here is derived from an EMBL/GenBank/DDBJ whole genome shotgun (WGS) entry which is preliminary data.</text>
</comment>
<evidence type="ECO:0000256" key="5">
    <source>
        <dbReference type="ARBA" id="ARBA00022989"/>
    </source>
</evidence>
<sequence>MTKVGAIPRVRDVVEDDEIKPLRSGGMLHGIVRRNWSAWMATAILVIVWQLAAPHISNLLIVPPLDVWKRAVELYQDGTLTQDLVVSGQEFLFGMLLAIICGIPIGVILGISRGLETAVQPLMAGFYSVPIIAFGPVFIIAFGLGIGSKVAVVFLSAIFPIIINVTAGVQETPAAFLEMGHSLSIGRFAIIRKIILPSTLPYTMVGLRLGAARGLVGVLGGELFGATAGVGFLLVNAAQQFDTAGMYVGILCFLITGMLISSLFKKLNRWLSPWHEENNE</sequence>
<feature type="transmembrane region" description="Helical" evidence="7">
    <location>
        <begin position="124"/>
        <end position="144"/>
    </location>
</feature>
<feature type="transmembrane region" description="Helical" evidence="7">
    <location>
        <begin position="91"/>
        <end position="112"/>
    </location>
</feature>
<dbReference type="CDD" id="cd06261">
    <property type="entry name" value="TM_PBP2"/>
    <property type="match status" value="1"/>
</dbReference>
<organism evidence="9 10">
    <name type="scientific">Rhizobium lusitanum</name>
    <dbReference type="NCBI Taxonomy" id="293958"/>
    <lineage>
        <taxon>Bacteria</taxon>
        <taxon>Pseudomonadati</taxon>
        <taxon>Pseudomonadota</taxon>
        <taxon>Alphaproteobacteria</taxon>
        <taxon>Hyphomicrobiales</taxon>
        <taxon>Rhizobiaceae</taxon>
        <taxon>Rhizobium/Agrobacterium group</taxon>
        <taxon>Rhizobium</taxon>
    </lineage>
</organism>
<feature type="transmembrane region" description="Helical" evidence="7">
    <location>
        <begin position="244"/>
        <end position="264"/>
    </location>
</feature>
<evidence type="ECO:0000313" key="10">
    <source>
        <dbReference type="Proteomes" id="UP000483035"/>
    </source>
</evidence>
<evidence type="ECO:0000259" key="8">
    <source>
        <dbReference type="PROSITE" id="PS50928"/>
    </source>
</evidence>
<dbReference type="RefSeq" id="WP_163989772.1">
    <property type="nucleotide sequence ID" value="NZ_WUEY01000012.1"/>
</dbReference>
<gene>
    <name evidence="9" type="ORF">GR212_22810</name>
</gene>
<dbReference type="AlphaFoldDB" id="A0A6L9UCY7"/>
<dbReference type="InterPro" id="IPR035906">
    <property type="entry name" value="MetI-like_sf"/>
</dbReference>